<dbReference type="OrthoDB" id="167809at2759"/>
<dbReference type="EMBL" id="VXIS01000018">
    <property type="protein sequence ID" value="KAA8913033.1"/>
    <property type="molecule type" value="Genomic_DNA"/>
</dbReference>
<comment type="caution">
    <text evidence="4">The sequence shown here is derived from an EMBL/GenBank/DDBJ whole genome shotgun (WGS) entry which is preliminary data.</text>
</comment>
<dbReference type="Proteomes" id="UP000326924">
    <property type="component" value="Unassembled WGS sequence"/>
</dbReference>
<feature type="domain" description="Isochorismatase-like" evidence="2">
    <location>
        <begin position="20"/>
        <end position="208"/>
    </location>
</feature>
<keyword evidence="5" id="KW-1185">Reference proteome</keyword>
<dbReference type="Gene3D" id="3.40.50.850">
    <property type="entry name" value="Isochorismatase-like"/>
    <property type="match status" value="1"/>
</dbReference>
<dbReference type="PANTHER" id="PTHR11895">
    <property type="entry name" value="TRANSAMIDASE"/>
    <property type="match status" value="1"/>
</dbReference>
<evidence type="ECO:0000259" key="3">
    <source>
        <dbReference type="Pfam" id="PF01425"/>
    </source>
</evidence>
<reference evidence="4 5" key="1">
    <citation type="submission" date="2019-09" db="EMBL/GenBank/DDBJ databases">
        <title>Draft genome of the ectomycorrhizal ascomycete Sphaerosporella brunnea.</title>
        <authorList>
            <consortium name="DOE Joint Genome Institute"/>
            <person name="Benucci G.M."/>
            <person name="Marozzi G."/>
            <person name="Antonielli L."/>
            <person name="Sanchez S."/>
            <person name="Marco P."/>
            <person name="Wang X."/>
            <person name="Falini L.B."/>
            <person name="Barry K."/>
            <person name="Haridas S."/>
            <person name="Lipzen A."/>
            <person name="Labutti K."/>
            <person name="Grigoriev I.V."/>
            <person name="Murat C."/>
            <person name="Martin F."/>
            <person name="Albertini E."/>
            <person name="Donnini D."/>
            <person name="Bonito G."/>
        </authorList>
    </citation>
    <scope>NUCLEOTIDE SEQUENCE [LARGE SCALE GENOMIC DNA]</scope>
    <source>
        <strain evidence="4 5">Sb_GMNB300</strain>
    </source>
</reference>
<feature type="domain" description="Amidase" evidence="3">
    <location>
        <begin position="275"/>
        <end position="703"/>
    </location>
</feature>
<name>A0A5J5F7Q1_9PEZI</name>
<dbReference type="Gene3D" id="1.20.58.1700">
    <property type="match status" value="1"/>
</dbReference>
<evidence type="ECO:0000313" key="5">
    <source>
        <dbReference type="Proteomes" id="UP000326924"/>
    </source>
</evidence>
<dbReference type="Gene3D" id="3.90.1300.10">
    <property type="entry name" value="Amidase signature (AS) domain"/>
    <property type="match status" value="1"/>
</dbReference>
<dbReference type="Pfam" id="PF01425">
    <property type="entry name" value="Amidase"/>
    <property type="match status" value="1"/>
</dbReference>
<gene>
    <name evidence="4" type="ORF">FN846DRAFT_204762</name>
</gene>
<dbReference type="InterPro" id="IPR023631">
    <property type="entry name" value="Amidase_dom"/>
</dbReference>
<dbReference type="SUPFAM" id="SSF52499">
    <property type="entry name" value="Isochorismatase-like hydrolases"/>
    <property type="match status" value="1"/>
</dbReference>
<dbReference type="CDD" id="cd00431">
    <property type="entry name" value="cysteine_hydrolases"/>
    <property type="match status" value="1"/>
</dbReference>
<organism evidence="4 5">
    <name type="scientific">Sphaerosporella brunnea</name>
    <dbReference type="NCBI Taxonomy" id="1250544"/>
    <lineage>
        <taxon>Eukaryota</taxon>
        <taxon>Fungi</taxon>
        <taxon>Dikarya</taxon>
        <taxon>Ascomycota</taxon>
        <taxon>Pezizomycotina</taxon>
        <taxon>Pezizomycetes</taxon>
        <taxon>Pezizales</taxon>
        <taxon>Pyronemataceae</taxon>
        <taxon>Sphaerosporella</taxon>
    </lineage>
</organism>
<evidence type="ECO:0000313" key="4">
    <source>
        <dbReference type="EMBL" id="KAA8913033.1"/>
    </source>
</evidence>
<accession>A0A5J5F7Q1</accession>
<comment type="similarity">
    <text evidence="1">Belongs to the isochorismatase family.</text>
</comment>
<dbReference type="PANTHER" id="PTHR11895:SF169">
    <property type="entry name" value="GLUTAMYL-TRNA(GLN) AMIDOTRANSFERASE"/>
    <property type="match status" value="1"/>
</dbReference>
<dbReference type="InterPro" id="IPR000868">
    <property type="entry name" value="Isochorismatase-like_dom"/>
</dbReference>
<dbReference type="Pfam" id="PF00857">
    <property type="entry name" value="Isochorismatase"/>
    <property type="match status" value="1"/>
</dbReference>
<proteinExistence type="inferred from homology"/>
<protein>
    <submittedName>
        <fullName evidence="4">Amidase signature domain-containing protein</fullName>
    </submittedName>
</protein>
<dbReference type="GO" id="GO:0003824">
    <property type="term" value="F:catalytic activity"/>
    <property type="evidence" value="ECO:0007669"/>
    <property type="project" value="InterPro"/>
</dbReference>
<dbReference type="AlphaFoldDB" id="A0A5J5F7Q1"/>
<evidence type="ECO:0000256" key="1">
    <source>
        <dbReference type="ARBA" id="ARBA00006336"/>
    </source>
</evidence>
<dbReference type="InterPro" id="IPR000120">
    <property type="entry name" value="Amidase"/>
</dbReference>
<dbReference type="InterPro" id="IPR036380">
    <property type="entry name" value="Isochorismatase-like_sf"/>
</dbReference>
<dbReference type="InParanoid" id="A0A5J5F7Q1"/>
<evidence type="ECO:0000259" key="2">
    <source>
        <dbReference type="Pfam" id="PF00857"/>
    </source>
</evidence>
<dbReference type="InterPro" id="IPR036928">
    <property type="entry name" value="AS_sf"/>
</dbReference>
<sequence>MRTVSIPAKPFAFNAPLSKTALLAIDLQRDFLLPGVVGDTQTGTVLSSIQAILPACQQLLKLFRDLELPVIHTREGHRPDLSDCPSSKLQISAQASTPCEAIREIGIPGSRRPVRGEYGHDLHLAVTARPRELVVDKPGKGAFWNTNLLSELQALGVTHLVVMGVTTECSVTTTVREANDRGFECLVIEECTAGYNDTAFKAPSLDMLHRSDGLFGYVGTLTPIVAALSPLIPSRSCTTTKAWSLASPNSLSIPVLSAAYQSSSTTPGAVVTALHQRLLTHPQISSIFLHLIPLDSLLRTCSALKAAYPDPYSRPPLYGIPFSIKDSIDLNGVPTTAACPPLSYTPTTSSTIVNTLLSLGAILVGKTNLDQLATGLTGCRSPHGIPPIPFSPAHIPGGSSSGSCVSVSSGLVSFSVGTDTAGSGRVPAGFNGIVGFKPTKGTVSFRGVVTACESLDCISVATTSVRDSRTLWRLCRGFDAEDRWAKHYPSVPRHVEAFPTKFRVLVPPAETLEICSKDYRRLFSKAIEKMRGLGEEVVVDSAMWSVFEDAGKLLYDGTLVYERLAGMPKGWFEQNQELLHPVTREVFRKVTERKSTAEDVFRDLNQMMSLRRRSQQIFSASAGGVSVLMVPTAPVHPTIEEVAADPIGINSLLGTFSHFGNVLDLCAIAVPAGFYSKEMDGVTLNLPFGVTLLSSEGRDDVVLDLAERFEAAEV</sequence>
<dbReference type="SUPFAM" id="SSF75304">
    <property type="entry name" value="Amidase signature (AS) enzymes"/>
    <property type="match status" value="1"/>
</dbReference>